<comment type="catalytic activity">
    <reaction evidence="1">
        <text>a 1,2-diacyl-sn-glycero-3-phosphocholine + H2O = a 1,2-diacyl-sn-glycero-3-phosphate + choline + H(+)</text>
        <dbReference type="Rhea" id="RHEA:14445"/>
        <dbReference type="ChEBI" id="CHEBI:15354"/>
        <dbReference type="ChEBI" id="CHEBI:15377"/>
        <dbReference type="ChEBI" id="CHEBI:15378"/>
        <dbReference type="ChEBI" id="CHEBI:57643"/>
        <dbReference type="ChEBI" id="CHEBI:58608"/>
        <dbReference type="EC" id="3.1.4.4"/>
    </reaction>
</comment>
<keyword evidence="6" id="KW-0443">Lipid metabolism</keyword>
<sequence length="603" mass="66126">MPTKCIAFSNNDVILVAWSFEHKLKDCIGFDIRRIVAADAMLDSNAPQGESLPAMAGFPSDPNAGQHGQTTAEGPIQKFFWKDLEATDLKSTGPYIYQVIPLAGTFRRNEPPELKPYPGIDPLYSNPVELTADHGPKDAPDTLQAYFNRGILATQALNHQVPKSKKTGAPDQGALLKRIRDPKDALRKSLASDLITALPTLLMEAKQNGGNCYGALYELADEELASYLIGNKKAHLILSNTFDSHTGDPDKENAPARETLHHSGVDVLDRMLPDGNHIGHNKFMLYLDSKNVPTAVLTGSTNWTSTGLCAQTNNSLIIRSKSVADAYSTYWDRLKQDTDEANGDGHALQGQTFRTDNRTPASVEVPGAKKAAVWFSPNTSQKTKPKTVKEPPVDMADVWNCILEAKQAVLFLAFDPGTPSIVDAAAQALVANKKLFVRGALTNADRAQNFVIDLHDNQTDPTDPAQVIPATGVNDAFGVWEKELLSAGHAVIHDKIVVIDPFDPENCTVIAGSHNLGYKASFTNDENFLIIKGNQSLAQAYAVHVLDVYDHYRWRYLLAQYGTKDSWKGLHEDDTWQDRYFPQAGKPGNAELAFWLTANPLAK</sequence>
<evidence type="ECO:0000256" key="4">
    <source>
        <dbReference type="ARBA" id="ARBA00022801"/>
    </source>
</evidence>
<dbReference type="Pfam" id="PF13091">
    <property type="entry name" value="PLDc_2"/>
    <property type="match status" value="2"/>
</dbReference>
<dbReference type="GO" id="GO:0006793">
    <property type="term" value="P:phosphorus metabolic process"/>
    <property type="evidence" value="ECO:0007669"/>
    <property type="project" value="UniProtKB-ARBA"/>
</dbReference>
<evidence type="ECO:0000259" key="7">
    <source>
        <dbReference type="PROSITE" id="PS50035"/>
    </source>
</evidence>
<keyword evidence="5" id="KW-0442">Lipid degradation</keyword>
<dbReference type="SUPFAM" id="SSF56024">
    <property type="entry name" value="Phospholipase D/nuclease"/>
    <property type="match status" value="2"/>
</dbReference>
<organism evidence="8 9">
    <name type="scientific">Cupriavidus lacunae</name>
    <dbReference type="NCBI Taxonomy" id="2666307"/>
    <lineage>
        <taxon>Bacteria</taxon>
        <taxon>Pseudomonadati</taxon>
        <taxon>Pseudomonadota</taxon>
        <taxon>Betaproteobacteria</taxon>
        <taxon>Burkholderiales</taxon>
        <taxon>Burkholderiaceae</taxon>
        <taxon>Cupriavidus</taxon>
    </lineage>
</organism>
<gene>
    <name evidence="8" type="ORF">DN412_33120</name>
</gene>
<dbReference type="PANTHER" id="PTHR43856:SF1">
    <property type="entry name" value="MITOCHONDRIAL CARDIOLIPIN HYDROLASE"/>
    <property type="match status" value="1"/>
</dbReference>
<dbReference type="EMBL" id="QKWJ01000071">
    <property type="protein sequence ID" value="RDK06127.1"/>
    <property type="molecule type" value="Genomic_DNA"/>
</dbReference>
<dbReference type="PANTHER" id="PTHR43856">
    <property type="entry name" value="CARDIOLIPIN HYDROLASE"/>
    <property type="match status" value="1"/>
</dbReference>
<proteinExistence type="inferred from homology"/>
<evidence type="ECO:0000256" key="2">
    <source>
        <dbReference type="ARBA" id="ARBA00008664"/>
    </source>
</evidence>
<comment type="similarity">
    <text evidence="2">Belongs to the phospholipase D family.</text>
</comment>
<evidence type="ECO:0000256" key="5">
    <source>
        <dbReference type="ARBA" id="ARBA00022963"/>
    </source>
</evidence>
<dbReference type="InterPro" id="IPR001736">
    <property type="entry name" value="PLipase_D/transphosphatidylase"/>
</dbReference>
<dbReference type="GO" id="GO:0016891">
    <property type="term" value="F:RNA endonuclease activity producing 5'-phosphomonoesters, hydrolytic mechanism"/>
    <property type="evidence" value="ECO:0007669"/>
    <property type="project" value="TreeGrafter"/>
</dbReference>
<dbReference type="InterPro" id="IPR051406">
    <property type="entry name" value="PLD_domain"/>
</dbReference>
<dbReference type="Gene3D" id="3.30.870.10">
    <property type="entry name" value="Endonuclease Chain A"/>
    <property type="match status" value="2"/>
</dbReference>
<keyword evidence="4" id="KW-0378">Hydrolase</keyword>
<name>A0A370NKL9_9BURK</name>
<dbReference type="EC" id="3.1.4.4" evidence="3"/>
<evidence type="ECO:0000313" key="8">
    <source>
        <dbReference type="EMBL" id="RDK06127.1"/>
    </source>
</evidence>
<dbReference type="AlphaFoldDB" id="A0A370NKL9"/>
<dbReference type="GO" id="GO:0016042">
    <property type="term" value="P:lipid catabolic process"/>
    <property type="evidence" value="ECO:0007669"/>
    <property type="project" value="UniProtKB-KW"/>
</dbReference>
<evidence type="ECO:0000256" key="3">
    <source>
        <dbReference type="ARBA" id="ARBA00012027"/>
    </source>
</evidence>
<dbReference type="InterPro" id="IPR025202">
    <property type="entry name" value="PLD-like_dom"/>
</dbReference>
<evidence type="ECO:0000256" key="6">
    <source>
        <dbReference type="ARBA" id="ARBA00023098"/>
    </source>
</evidence>
<dbReference type="GO" id="GO:0004630">
    <property type="term" value="F:phospholipase D activity"/>
    <property type="evidence" value="ECO:0007669"/>
    <property type="project" value="UniProtKB-EC"/>
</dbReference>
<protein>
    <recommendedName>
        <fullName evidence="3">phospholipase D</fullName>
        <ecNumber evidence="3">3.1.4.4</ecNumber>
    </recommendedName>
</protein>
<accession>A0A370NKL9</accession>
<reference evidence="9" key="1">
    <citation type="submission" date="2018-06" db="EMBL/GenBank/DDBJ databases">
        <authorList>
            <person name="Feng T."/>
            <person name="Jeon C.O."/>
        </authorList>
    </citation>
    <scope>NUCLEOTIDE SEQUENCE [LARGE SCALE GENOMIC DNA]</scope>
    <source>
        <strain evidence="9">S23</strain>
    </source>
</reference>
<evidence type="ECO:0000256" key="1">
    <source>
        <dbReference type="ARBA" id="ARBA00000798"/>
    </source>
</evidence>
<comment type="caution">
    <text evidence="8">The sequence shown here is derived from an EMBL/GenBank/DDBJ whole genome shotgun (WGS) entry which is preliminary data.</text>
</comment>
<feature type="domain" description="PLD phosphodiesterase" evidence="7">
    <location>
        <begin position="488"/>
        <end position="520"/>
    </location>
</feature>
<evidence type="ECO:0000313" key="9">
    <source>
        <dbReference type="Proteomes" id="UP000255165"/>
    </source>
</evidence>
<dbReference type="RefSeq" id="WP_115215451.1">
    <property type="nucleotide sequence ID" value="NZ_QKWJ01000071.1"/>
</dbReference>
<keyword evidence="9" id="KW-1185">Reference proteome</keyword>
<dbReference type="PROSITE" id="PS50035">
    <property type="entry name" value="PLD"/>
    <property type="match status" value="1"/>
</dbReference>
<dbReference type="Proteomes" id="UP000255165">
    <property type="component" value="Unassembled WGS sequence"/>
</dbReference>